<keyword evidence="4" id="KW-0067">ATP-binding</keyword>
<keyword evidence="5" id="KW-0238">DNA-binding</keyword>
<evidence type="ECO:0000256" key="3">
    <source>
        <dbReference type="ARBA" id="ARBA00022741"/>
    </source>
</evidence>
<feature type="compositionally biased region" description="Basic and acidic residues" evidence="6">
    <location>
        <begin position="102"/>
        <end position="112"/>
    </location>
</feature>
<evidence type="ECO:0000256" key="5">
    <source>
        <dbReference type="ARBA" id="ARBA00023125"/>
    </source>
</evidence>
<dbReference type="GO" id="GO:0003677">
    <property type="term" value="F:DNA binding"/>
    <property type="evidence" value="ECO:0007669"/>
    <property type="project" value="UniProtKB-KW"/>
</dbReference>
<evidence type="ECO:0000313" key="9">
    <source>
        <dbReference type="EMBL" id="SHL42180.1"/>
    </source>
</evidence>
<keyword evidence="3" id="KW-0547">Nucleotide-binding</keyword>
<evidence type="ECO:0000256" key="4">
    <source>
        <dbReference type="ARBA" id="ARBA00022840"/>
    </source>
</evidence>
<keyword evidence="10" id="KW-1185">Reference proteome</keyword>
<dbReference type="Gene3D" id="3.30.980.40">
    <property type="match status" value="1"/>
</dbReference>
<evidence type="ECO:0000256" key="1">
    <source>
        <dbReference type="ARBA" id="ARBA00004141"/>
    </source>
</evidence>
<evidence type="ECO:0000259" key="8">
    <source>
        <dbReference type="Pfam" id="PF17854"/>
    </source>
</evidence>
<evidence type="ECO:0000256" key="6">
    <source>
        <dbReference type="SAM" id="MobiDB-lite"/>
    </source>
</evidence>
<dbReference type="AlphaFoldDB" id="A0A1M7AHE6"/>
<proteinExistence type="inferred from homology"/>
<organism evidence="9 10">
    <name type="scientific">Lacicoccus alkaliphilus DSM 16010</name>
    <dbReference type="NCBI Taxonomy" id="1123231"/>
    <lineage>
        <taxon>Bacteria</taxon>
        <taxon>Bacillati</taxon>
        <taxon>Bacillota</taxon>
        <taxon>Bacilli</taxon>
        <taxon>Bacillales</taxon>
        <taxon>Salinicoccaceae</taxon>
        <taxon>Lacicoccus</taxon>
    </lineage>
</organism>
<dbReference type="GO" id="GO:0016020">
    <property type="term" value="C:membrane"/>
    <property type="evidence" value="ECO:0007669"/>
    <property type="project" value="UniProtKB-SubCell"/>
</dbReference>
<dbReference type="OrthoDB" id="2385281at2"/>
<dbReference type="Proteomes" id="UP000184206">
    <property type="component" value="Unassembled WGS sequence"/>
</dbReference>
<gene>
    <name evidence="9" type="ORF">SAMN02745189_00156</name>
</gene>
<dbReference type="InterPro" id="IPR050206">
    <property type="entry name" value="FtsK/SpoIIIE/SftA"/>
</dbReference>
<dbReference type="GO" id="GO:0005524">
    <property type="term" value="F:ATP binding"/>
    <property type="evidence" value="ECO:0007669"/>
    <property type="project" value="UniProtKB-KW"/>
</dbReference>
<name>A0A1M7AHE6_9BACL</name>
<accession>A0A1M7AHE6</accession>
<evidence type="ECO:0000259" key="7">
    <source>
        <dbReference type="Pfam" id="PF01580"/>
    </source>
</evidence>
<dbReference type="InterPro" id="IPR002543">
    <property type="entry name" value="FtsK_dom"/>
</dbReference>
<dbReference type="Pfam" id="PF17854">
    <property type="entry name" value="FtsK_alpha"/>
    <property type="match status" value="1"/>
</dbReference>
<feature type="region of interest" description="Disordered" evidence="6">
    <location>
        <begin position="1"/>
        <end position="168"/>
    </location>
</feature>
<sequence length="566" mass="64706">MSRSRRRREFKPVDDEKRVSEERFRFPLDLGNDFSNETIGPVHEDRTETDGFVKRPARQAPRPSTHMPKKENSSFIIKKAREIPSAVHGLRKKQADQPASPSDEKVRERPFEDDTNYDDIPSVIVREIVRERNRKKARDESRKKTAEKKRGKKAEEKYSLKPAGRPLGKNKEDLLEEKIPTWPMGTEVRMKARSPEKRSGPTQSLPSLNMLGRNQAPDYAEEDQQLSEAIIRAFKTVGAPATIYRYVSNGVIGTYEIQLSRSFRINNIPRLKEHLIPHLPVENMRIVAPIIGTSNVGIEIPVREPKPVYFSTLFQKSSLKLRKDDFKFTLGKIVDDQIFSFELLKAGHLLVHGGGDGEVEHLIDNLLMSLLMNHTSHDLKFTFALSREKFSDYKGLPHLFSDFQSLGSGECLSDVMQELSSRQNQFRRAHVRNISSFNQRVSHANKKSVMVVVVDDLSDLVRSSNAATLNIIIQILKMGKPLGIHLVMRHGDLSAKIRYDLLQMMQTRISYKDDKNQVINGAENLVTGNDMLIQIPTSNKPLRVNRGEIEQQTKEKILTFIREQQS</sequence>
<dbReference type="Pfam" id="PF01580">
    <property type="entry name" value="FtsK_SpoIIIE"/>
    <property type="match status" value="1"/>
</dbReference>
<dbReference type="PANTHER" id="PTHR22683">
    <property type="entry name" value="SPORULATION PROTEIN RELATED"/>
    <property type="match status" value="1"/>
</dbReference>
<dbReference type="STRING" id="1123231.SAMN02745189_00156"/>
<feature type="compositionally biased region" description="Basic and acidic residues" evidence="6">
    <location>
        <begin position="42"/>
        <end position="53"/>
    </location>
</feature>
<dbReference type="InterPro" id="IPR027417">
    <property type="entry name" value="P-loop_NTPase"/>
</dbReference>
<feature type="compositionally biased region" description="Basic and acidic residues" evidence="6">
    <location>
        <begin position="127"/>
        <end position="144"/>
    </location>
</feature>
<dbReference type="InterPro" id="IPR041027">
    <property type="entry name" value="FtsK_alpha"/>
</dbReference>
<protein>
    <submittedName>
        <fullName evidence="9">FtsK/SpoIIIE family protein</fullName>
    </submittedName>
</protein>
<feature type="domain" description="FtsK" evidence="7">
    <location>
        <begin position="315"/>
        <end position="504"/>
    </location>
</feature>
<dbReference type="EMBL" id="FRCF01000002">
    <property type="protein sequence ID" value="SHL42180.1"/>
    <property type="molecule type" value="Genomic_DNA"/>
</dbReference>
<dbReference type="RefSeq" id="WP_072707364.1">
    <property type="nucleotide sequence ID" value="NZ_FRCF01000002.1"/>
</dbReference>
<dbReference type="PANTHER" id="PTHR22683:SF41">
    <property type="entry name" value="DNA TRANSLOCASE FTSK"/>
    <property type="match status" value="1"/>
</dbReference>
<feature type="domain" description="FtsK alpha" evidence="8">
    <location>
        <begin position="205"/>
        <end position="301"/>
    </location>
</feature>
<dbReference type="Gene3D" id="3.40.50.300">
    <property type="entry name" value="P-loop containing nucleotide triphosphate hydrolases"/>
    <property type="match status" value="1"/>
</dbReference>
<evidence type="ECO:0000256" key="2">
    <source>
        <dbReference type="ARBA" id="ARBA00006474"/>
    </source>
</evidence>
<feature type="compositionally biased region" description="Basic and acidic residues" evidence="6">
    <location>
        <begin position="10"/>
        <end position="26"/>
    </location>
</feature>
<comment type="similarity">
    <text evidence="2">Belongs to the FtsK/SpoIIIE/SftA family.</text>
</comment>
<reference evidence="9 10" key="1">
    <citation type="submission" date="2016-11" db="EMBL/GenBank/DDBJ databases">
        <authorList>
            <person name="Jaros S."/>
            <person name="Januszkiewicz K."/>
            <person name="Wedrychowicz H."/>
        </authorList>
    </citation>
    <scope>NUCLEOTIDE SEQUENCE [LARGE SCALE GENOMIC DNA]</scope>
    <source>
        <strain evidence="9 10">DSM 16010</strain>
    </source>
</reference>
<comment type="subcellular location">
    <subcellularLocation>
        <location evidence="1">Membrane</location>
        <topology evidence="1">Multi-pass membrane protein</topology>
    </subcellularLocation>
</comment>
<evidence type="ECO:0000313" key="10">
    <source>
        <dbReference type="Proteomes" id="UP000184206"/>
    </source>
</evidence>